<dbReference type="InterPro" id="IPR020904">
    <property type="entry name" value="Sc_DH/Rdtase_CS"/>
</dbReference>
<evidence type="ECO:0000256" key="5">
    <source>
        <dbReference type="ARBA" id="ARBA00022528"/>
    </source>
</evidence>
<keyword evidence="8 14" id="KW-0560">Oxidoreductase</keyword>
<dbReference type="UniPathway" id="UPA00094"/>
<dbReference type="AlphaFoldDB" id="R7WCX4"/>
<evidence type="ECO:0000256" key="3">
    <source>
        <dbReference type="ARBA" id="ARBA00012948"/>
    </source>
</evidence>
<dbReference type="NCBIfam" id="NF009466">
    <property type="entry name" value="PRK12826.1-2"/>
    <property type="match status" value="1"/>
</dbReference>
<protein>
    <recommendedName>
        <fullName evidence="3 14">3-oxoacyl-[acyl-carrier-protein] reductase</fullName>
        <ecNumber evidence="3 14">1.1.1.100</ecNumber>
    </recommendedName>
</protein>
<evidence type="ECO:0000256" key="14">
    <source>
        <dbReference type="RuleBase" id="RU366074"/>
    </source>
</evidence>
<keyword evidence="5" id="KW-0150">Chloroplast</keyword>
<dbReference type="InterPro" id="IPR050259">
    <property type="entry name" value="SDR"/>
</dbReference>
<keyword evidence="7 14" id="KW-0276">Fatty acid metabolism</keyword>
<dbReference type="Pfam" id="PF13561">
    <property type="entry name" value="adh_short_C2"/>
    <property type="match status" value="1"/>
</dbReference>
<dbReference type="PANTHER" id="PTHR42879">
    <property type="entry name" value="3-OXOACYL-(ACYL-CARRIER-PROTEIN) REDUCTASE"/>
    <property type="match status" value="1"/>
</dbReference>
<evidence type="ECO:0000256" key="12">
    <source>
        <dbReference type="PIRSR" id="PIRSR611284-2"/>
    </source>
</evidence>
<comment type="pathway">
    <text evidence="1 14">Lipid metabolism; fatty acid biosynthesis.</text>
</comment>
<dbReference type="EnsemblPlants" id="EMT19848">
    <property type="protein sequence ID" value="EMT19848"/>
    <property type="gene ID" value="F775_14680"/>
</dbReference>
<comment type="catalytic activity">
    <reaction evidence="10 14">
        <text>a (3R)-hydroxyacyl-[ACP] + NADP(+) = a 3-oxoacyl-[ACP] + NADPH + H(+)</text>
        <dbReference type="Rhea" id="RHEA:17397"/>
        <dbReference type="Rhea" id="RHEA-COMP:9916"/>
        <dbReference type="Rhea" id="RHEA-COMP:9945"/>
        <dbReference type="ChEBI" id="CHEBI:15378"/>
        <dbReference type="ChEBI" id="CHEBI:57783"/>
        <dbReference type="ChEBI" id="CHEBI:58349"/>
        <dbReference type="ChEBI" id="CHEBI:78776"/>
        <dbReference type="ChEBI" id="CHEBI:78827"/>
        <dbReference type="EC" id="1.1.1.100"/>
    </reaction>
</comment>
<name>R7WCX4_AEGTA</name>
<dbReference type="Pfam" id="PF00106">
    <property type="entry name" value="adh_short"/>
    <property type="match status" value="1"/>
</dbReference>
<evidence type="ECO:0000256" key="8">
    <source>
        <dbReference type="ARBA" id="ARBA00023002"/>
    </source>
</evidence>
<dbReference type="Gene3D" id="3.40.50.720">
    <property type="entry name" value="NAD(P)-binding Rossmann-like Domain"/>
    <property type="match status" value="1"/>
</dbReference>
<keyword evidence="4 14" id="KW-0444">Lipid biosynthesis</keyword>
<proteinExistence type="inferred from homology"/>
<dbReference type="GO" id="GO:0004316">
    <property type="term" value="F:3-oxoacyl-[acyl-carrier-protein] reductase (NADPH) activity"/>
    <property type="evidence" value="ECO:0007669"/>
    <property type="project" value="UniProtKB-UniRule"/>
</dbReference>
<keyword evidence="12 14" id="KW-0521">NADP</keyword>
<dbReference type="FunFam" id="3.40.50.720:FF:000194">
    <property type="entry name" value="3-oxoacyl-[acyl-carrier-protein] reductase, chloroplastic"/>
    <property type="match status" value="1"/>
</dbReference>
<dbReference type="PRINTS" id="PR00081">
    <property type="entry name" value="GDHRDH"/>
</dbReference>
<dbReference type="GO" id="GO:0009507">
    <property type="term" value="C:chloroplast"/>
    <property type="evidence" value="ECO:0007669"/>
    <property type="project" value="UniProtKB-SubCell"/>
</dbReference>
<dbReference type="GO" id="GO:0051287">
    <property type="term" value="F:NAD binding"/>
    <property type="evidence" value="ECO:0007669"/>
    <property type="project" value="UniProtKB-UniRule"/>
</dbReference>
<feature type="binding site" evidence="12">
    <location>
        <position position="323"/>
    </location>
    <ligand>
        <name>NADP(+)</name>
        <dbReference type="ChEBI" id="CHEBI:58349"/>
    </ligand>
</feature>
<dbReference type="NCBIfam" id="TIGR01830">
    <property type="entry name" value="3oxo_ACP_reduc"/>
    <property type="match status" value="1"/>
</dbReference>
<comment type="subcellular location">
    <subcellularLocation>
        <location evidence="14">Plastid</location>
        <location evidence="14">Chloroplast</location>
    </subcellularLocation>
    <subcellularLocation>
        <location evidence="14">Plastid</location>
    </subcellularLocation>
    <text evidence="14">And non-photosynthetic plastids.</text>
</comment>
<reference evidence="15" key="1">
    <citation type="submission" date="2015-06" db="UniProtKB">
        <authorList>
            <consortium name="EnsemblPlants"/>
        </authorList>
    </citation>
    <scope>IDENTIFICATION</scope>
</reference>
<sequence>MDYLSSSWCSIPGGDRMTVKELYHIRDTNFITGSTPEDIDFNHTLSQIRYLAELLNDTITIKRHSIKKGVRTHVAAVEQAVVQDATELEAPVVVVTGASRGIGKAVALALGKAGCKVLVNYARSSKEAEAVSEEECIQLLSFLTSYPSKQQHSCAEFPFSFMINYLPKNIWTPAFRKTLLVSGEIEASGGQAITFGGDVSKEADVESMMKAALDKWGTIDILVNNAGITRDTLLMRMKKSQWQDVIDLNLTGVFLCTQAATKVMMKKKKGRVINIASVVGLTGNAGQANYSAAKAGVIGFTKTVAREYASRNINVNAIAPGFIASDMTAELGEELEKRILSTIPLGRYGQPEEVAGLVEFLALNPAASYITGQVLTIDGGMNKSDQFSKICRLLDGIQFRRPFSENLKTIAVGVLSEIDLR</sequence>
<dbReference type="SUPFAM" id="SSF51735">
    <property type="entry name" value="NAD(P)-binding Rossmann-fold domains"/>
    <property type="match status" value="1"/>
</dbReference>
<evidence type="ECO:0000256" key="1">
    <source>
        <dbReference type="ARBA" id="ARBA00005194"/>
    </source>
</evidence>
<organism evidence="15">
    <name type="scientific">Aegilops tauschii</name>
    <name type="common">Tausch's goatgrass</name>
    <name type="synonym">Aegilops squarrosa</name>
    <dbReference type="NCBI Taxonomy" id="37682"/>
    <lineage>
        <taxon>Eukaryota</taxon>
        <taxon>Viridiplantae</taxon>
        <taxon>Streptophyta</taxon>
        <taxon>Embryophyta</taxon>
        <taxon>Tracheophyta</taxon>
        <taxon>Spermatophyta</taxon>
        <taxon>Magnoliopsida</taxon>
        <taxon>Liliopsida</taxon>
        <taxon>Poales</taxon>
        <taxon>Poaceae</taxon>
        <taxon>BOP clade</taxon>
        <taxon>Pooideae</taxon>
        <taxon>Triticodae</taxon>
        <taxon>Triticeae</taxon>
        <taxon>Triticinae</taxon>
        <taxon>Aegilops</taxon>
    </lineage>
</organism>
<evidence type="ECO:0000256" key="13">
    <source>
        <dbReference type="RuleBase" id="RU000363"/>
    </source>
</evidence>
<evidence type="ECO:0000256" key="2">
    <source>
        <dbReference type="ARBA" id="ARBA00006484"/>
    </source>
</evidence>
<dbReference type="GO" id="GO:0006633">
    <property type="term" value="P:fatty acid biosynthetic process"/>
    <property type="evidence" value="ECO:0007669"/>
    <property type="project" value="UniProtKB-UniPathway"/>
</dbReference>
<feature type="binding site" evidence="12">
    <location>
        <begin position="290"/>
        <end position="294"/>
    </location>
    <ligand>
        <name>NADP(+)</name>
        <dbReference type="ChEBI" id="CHEBI:58349"/>
    </ligand>
</feature>
<comment type="similarity">
    <text evidence="2 13">Belongs to the short-chain dehydrogenases/reductases (SDR) family.</text>
</comment>
<keyword evidence="14" id="KW-0443">Lipid metabolism</keyword>
<evidence type="ECO:0000256" key="6">
    <source>
        <dbReference type="ARBA" id="ARBA00022640"/>
    </source>
</evidence>
<keyword evidence="6" id="KW-0934">Plastid</keyword>
<evidence type="ECO:0000256" key="9">
    <source>
        <dbReference type="ARBA" id="ARBA00023160"/>
    </source>
</evidence>
<feature type="active site" description="Proton acceptor" evidence="11">
    <location>
        <position position="290"/>
    </location>
</feature>
<evidence type="ECO:0000313" key="15">
    <source>
        <dbReference type="EnsemblPlants" id="EMT19848"/>
    </source>
</evidence>
<evidence type="ECO:0000256" key="10">
    <source>
        <dbReference type="ARBA" id="ARBA00048508"/>
    </source>
</evidence>
<feature type="binding site" evidence="12">
    <location>
        <position position="225"/>
    </location>
    <ligand>
        <name>NADP(+)</name>
        <dbReference type="ChEBI" id="CHEBI:58349"/>
    </ligand>
</feature>
<evidence type="ECO:0000256" key="11">
    <source>
        <dbReference type="PIRSR" id="PIRSR611284-1"/>
    </source>
</evidence>
<dbReference type="CDD" id="cd05333">
    <property type="entry name" value="BKR_SDR_c"/>
    <property type="match status" value="1"/>
</dbReference>
<dbReference type="PANTHER" id="PTHR42879:SF2">
    <property type="entry name" value="3-OXOACYL-[ACYL-CARRIER-PROTEIN] REDUCTASE FABG"/>
    <property type="match status" value="1"/>
</dbReference>
<comment type="subunit">
    <text evidence="14">Homotetramer.</text>
</comment>
<dbReference type="PRINTS" id="PR00080">
    <property type="entry name" value="SDRFAMILY"/>
</dbReference>
<dbReference type="PROSITE" id="PS00061">
    <property type="entry name" value="ADH_SHORT"/>
    <property type="match status" value="1"/>
</dbReference>
<evidence type="ECO:0000256" key="7">
    <source>
        <dbReference type="ARBA" id="ARBA00022832"/>
    </source>
</evidence>
<accession>R7WCX4</accession>
<evidence type="ECO:0000256" key="4">
    <source>
        <dbReference type="ARBA" id="ARBA00022516"/>
    </source>
</evidence>
<dbReference type="EC" id="1.1.1.100" evidence="3 14"/>
<keyword evidence="9 14" id="KW-0275">Fatty acid biosynthesis</keyword>
<dbReference type="InterPro" id="IPR002347">
    <property type="entry name" value="SDR_fam"/>
</dbReference>
<dbReference type="InterPro" id="IPR011284">
    <property type="entry name" value="3oxo_ACP_reduc"/>
</dbReference>
<dbReference type="InterPro" id="IPR036291">
    <property type="entry name" value="NAD(P)-bd_dom_sf"/>
</dbReference>